<dbReference type="InterPro" id="IPR007484">
    <property type="entry name" value="Peptidase_M28"/>
</dbReference>
<dbReference type="EMBL" id="WTPX01000007">
    <property type="protein sequence ID" value="NNJ24377.1"/>
    <property type="molecule type" value="Genomic_DNA"/>
</dbReference>
<evidence type="ECO:0000313" key="2">
    <source>
        <dbReference type="EMBL" id="NNJ24377.1"/>
    </source>
</evidence>
<dbReference type="PANTHER" id="PTHR12147">
    <property type="entry name" value="METALLOPEPTIDASE M28 FAMILY MEMBER"/>
    <property type="match status" value="1"/>
</dbReference>
<dbReference type="RefSeq" id="WP_171183251.1">
    <property type="nucleotide sequence ID" value="NZ_WTPX01000007.1"/>
</dbReference>
<dbReference type="SUPFAM" id="SSF53187">
    <property type="entry name" value="Zn-dependent exopeptidases"/>
    <property type="match status" value="1"/>
</dbReference>
<accession>A0ABX1VAR6</accession>
<gene>
    <name evidence="2" type="ORF">LzC2_04340</name>
</gene>
<protein>
    <recommendedName>
        <fullName evidence="1">Peptidase M28 domain-containing protein</fullName>
    </recommendedName>
</protein>
<dbReference type="InterPro" id="IPR045175">
    <property type="entry name" value="M28_fam"/>
</dbReference>
<feature type="domain" description="Peptidase M28" evidence="1">
    <location>
        <begin position="73"/>
        <end position="234"/>
    </location>
</feature>
<sequence length="326" mass="33996">MVAPLEFMLLLSVAVGGGEPDAEATRRLERRVVAISAAEPLVGRGEAIEDELKALRLMPQRRTFQSAGGEGANLLAEVPPAANGTPVRTLMVGAHLDRVEAGTGAVDNAAGCAAVLELLGRFQAKPLKHHRVVGLWFDQEEQGLLGSRAFAEAVGEPDTEGAAATFPDLFVNIDVFAYGDTLWVHHPDETDRAAAEKFVAGTADRGERAEPFPAVVGAVYPPSDHRSFAARRRGAEPGSAAAKMTVLSLSLLPKEQILETVTFLEAMEGGARPARAGLPKVLALIHTANDTPSAVQPADAVAGIDAVEAGLRALDAAAGGDTDAPE</sequence>
<dbReference type="Proteomes" id="UP000609651">
    <property type="component" value="Unassembled WGS sequence"/>
</dbReference>
<evidence type="ECO:0000313" key="3">
    <source>
        <dbReference type="Proteomes" id="UP000609651"/>
    </source>
</evidence>
<keyword evidence="3" id="KW-1185">Reference proteome</keyword>
<evidence type="ECO:0000259" key="1">
    <source>
        <dbReference type="Pfam" id="PF04389"/>
    </source>
</evidence>
<reference evidence="2 3" key="1">
    <citation type="journal article" date="2020" name="Syst. Appl. Microbiol.">
        <title>Alienimonas chondri sp. nov., a novel planctomycete isolated from the biofilm of the red alga Chondrus crispus.</title>
        <authorList>
            <person name="Vitorino I."/>
            <person name="Albuquerque L."/>
            <person name="Wiegand S."/>
            <person name="Kallscheuer N."/>
            <person name="da Costa M.S."/>
            <person name="Lobo-da-Cunha A."/>
            <person name="Jogler C."/>
            <person name="Lage O.M."/>
        </authorList>
    </citation>
    <scope>NUCLEOTIDE SEQUENCE [LARGE SCALE GENOMIC DNA]</scope>
    <source>
        <strain evidence="2 3">LzC2</strain>
    </source>
</reference>
<dbReference type="Gene3D" id="3.40.630.10">
    <property type="entry name" value="Zn peptidases"/>
    <property type="match status" value="1"/>
</dbReference>
<dbReference type="Pfam" id="PF04389">
    <property type="entry name" value="Peptidase_M28"/>
    <property type="match status" value="1"/>
</dbReference>
<name>A0ABX1VAR6_9PLAN</name>
<comment type="caution">
    <text evidence="2">The sequence shown here is derived from an EMBL/GenBank/DDBJ whole genome shotgun (WGS) entry which is preliminary data.</text>
</comment>
<proteinExistence type="predicted"/>
<dbReference type="PANTHER" id="PTHR12147:SF26">
    <property type="entry name" value="PEPTIDASE M28 DOMAIN-CONTAINING PROTEIN"/>
    <property type="match status" value="1"/>
</dbReference>
<organism evidence="2 3">
    <name type="scientific">Alienimonas chondri</name>
    <dbReference type="NCBI Taxonomy" id="2681879"/>
    <lineage>
        <taxon>Bacteria</taxon>
        <taxon>Pseudomonadati</taxon>
        <taxon>Planctomycetota</taxon>
        <taxon>Planctomycetia</taxon>
        <taxon>Planctomycetales</taxon>
        <taxon>Planctomycetaceae</taxon>
        <taxon>Alienimonas</taxon>
    </lineage>
</organism>